<sequence>MADWSELFQQRLQTVFQDDNRHNEKGFESHTGGAFSGLNFDLTPPPTHHKAAPTDPTGAFFESIRNQSRSGGGQAKAVTMTTPSYAVGSGNYAFQYGEPSSVSSRAIITPAAQVIRTTSPTMGIDWPDLKGLQESYSTRAEELHAEAANRMASAQDMLEVELGRMAQKEDAFLSTVADKQAHFSRPAEAWMVKVQTRENNNSGSPVEKEKDERIVDRIATIRAAAATLESDLEKLWAEWGQAHSEATDVLQAMTGKNGDDEDEERDQILAKAQKELDVVATEATKEMKENEKTFKKAIFAEECKLAQMMLSRQSKYD</sequence>
<organism evidence="1 2">
    <name type="scientific">Sporothrix stenoceras</name>
    <dbReference type="NCBI Taxonomy" id="5173"/>
    <lineage>
        <taxon>Eukaryota</taxon>
        <taxon>Fungi</taxon>
        <taxon>Dikarya</taxon>
        <taxon>Ascomycota</taxon>
        <taxon>Pezizomycotina</taxon>
        <taxon>Sordariomycetes</taxon>
        <taxon>Sordariomycetidae</taxon>
        <taxon>Ophiostomatales</taxon>
        <taxon>Ophiostomataceae</taxon>
        <taxon>Sporothrix</taxon>
    </lineage>
</organism>
<name>A0ABR3ZRP1_9PEZI</name>
<evidence type="ECO:0000313" key="2">
    <source>
        <dbReference type="Proteomes" id="UP001583186"/>
    </source>
</evidence>
<evidence type="ECO:0000313" key="1">
    <source>
        <dbReference type="EMBL" id="KAL1902864.1"/>
    </source>
</evidence>
<gene>
    <name evidence="1" type="primary">BUD2_1</name>
    <name evidence="1" type="ORF">Sste5346_000775</name>
</gene>
<accession>A0ABR3ZRP1</accession>
<protein>
    <submittedName>
        <fullName evidence="1">GTPase activating factor</fullName>
    </submittedName>
</protein>
<keyword evidence="2" id="KW-1185">Reference proteome</keyword>
<comment type="caution">
    <text evidence="1">The sequence shown here is derived from an EMBL/GenBank/DDBJ whole genome shotgun (WGS) entry which is preliminary data.</text>
</comment>
<proteinExistence type="predicted"/>
<dbReference type="Proteomes" id="UP001583186">
    <property type="component" value="Unassembled WGS sequence"/>
</dbReference>
<reference evidence="1 2" key="1">
    <citation type="journal article" date="2024" name="IMA Fungus">
        <title>IMA Genome - F19 : A genome assembly and annotation guide to empower mycologists, including annotated draft genome sequences of Ceratocystis pirilliformis, Diaporthe australafricana, Fusarium ophioides, Paecilomyces lecythidis, and Sporothrix stenoceras.</title>
        <authorList>
            <person name="Aylward J."/>
            <person name="Wilson A.M."/>
            <person name="Visagie C.M."/>
            <person name="Spraker J."/>
            <person name="Barnes I."/>
            <person name="Buitendag C."/>
            <person name="Ceriani C."/>
            <person name="Del Mar Angel L."/>
            <person name="du Plessis D."/>
            <person name="Fuchs T."/>
            <person name="Gasser K."/>
            <person name="Kramer D."/>
            <person name="Li W."/>
            <person name="Munsamy K."/>
            <person name="Piso A."/>
            <person name="Price J.L."/>
            <person name="Sonnekus B."/>
            <person name="Thomas C."/>
            <person name="van der Nest A."/>
            <person name="van Dijk A."/>
            <person name="van Heerden A."/>
            <person name="van Vuuren N."/>
            <person name="Yilmaz N."/>
            <person name="Duong T.A."/>
            <person name="van der Merwe N.A."/>
            <person name="Wingfield M.J."/>
            <person name="Wingfield B.D."/>
        </authorList>
    </citation>
    <scope>NUCLEOTIDE SEQUENCE [LARGE SCALE GENOMIC DNA]</scope>
    <source>
        <strain evidence="1 2">CMW 5346</strain>
    </source>
</reference>
<dbReference type="EMBL" id="JAWCUI010000003">
    <property type="protein sequence ID" value="KAL1902864.1"/>
    <property type="molecule type" value="Genomic_DNA"/>
</dbReference>